<keyword evidence="12" id="KW-0143">Chaperone</keyword>
<dbReference type="Pfam" id="PF22774">
    <property type="entry name" value="DNAJC11_beta-barrel"/>
    <property type="match status" value="1"/>
</dbReference>
<feature type="compositionally biased region" description="Basic residues" evidence="15">
    <location>
        <begin position="38"/>
        <end position="48"/>
    </location>
</feature>
<dbReference type="FunFam" id="1.10.340.30:FF:000002">
    <property type="entry name" value="Adenine DNA glycosylase"/>
    <property type="match status" value="1"/>
</dbReference>
<feature type="domain" description="J" evidence="17">
    <location>
        <begin position="574"/>
        <end position="645"/>
    </location>
</feature>
<keyword evidence="14" id="KW-0326">Glycosidase</keyword>
<comment type="catalytic activity">
    <reaction evidence="1">
        <text>Hydrolyzes free adenine bases from 7,8-dihydro-8-oxoguanine:adenine mismatched double-stranded DNA, leaving an apurinic site.</text>
        <dbReference type="EC" id="3.2.2.31"/>
    </reaction>
</comment>
<dbReference type="InterPro" id="IPR004036">
    <property type="entry name" value="Endonuclease-III-like_CS2"/>
</dbReference>
<dbReference type="CDD" id="cd00056">
    <property type="entry name" value="ENDO3c"/>
    <property type="match status" value="1"/>
</dbReference>
<evidence type="ECO:0000256" key="14">
    <source>
        <dbReference type="ARBA" id="ARBA00023295"/>
    </source>
</evidence>
<evidence type="ECO:0000313" key="19">
    <source>
        <dbReference type="Proteomes" id="UP000054270"/>
    </source>
</evidence>
<evidence type="ECO:0000256" key="7">
    <source>
        <dbReference type="ARBA" id="ARBA00022723"/>
    </source>
</evidence>
<name>A0A0D2P8K4_HYPSF</name>
<dbReference type="GO" id="GO:0035485">
    <property type="term" value="F:adenine/guanine mispair binding"/>
    <property type="evidence" value="ECO:0007669"/>
    <property type="project" value="TreeGrafter"/>
</dbReference>
<evidence type="ECO:0000259" key="17">
    <source>
        <dbReference type="PROSITE" id="PS50076"/>
    </source>
</evidence>
<evidence type="ECO:0000313" key="18">
    <source>
        <dbReference type="EMBL" id="KJA16660.1"/>
    </source>
</evidence>
<dbReference type="PRINTS" id="PR00625">
    <property type="entry name" value="JDOMAIN"/>
</dbReference>
<dbReference type="InterPro" id="IPR003651">
    <property type="entry name" value="Endonuclease3_FeS-loop_motif"/>
</dbReference>
<evidence type="ECO:0000256" key="15">
    <source>
        <dbReference type="SAM" id="MobiDB-lite"/>
    </source>
</evidence>
<dbReference type="SUPFAM" id="SSF46565">
    <property type="entry name" value="Chaperone J-domain"/>
    <property type="match status" value="1"/>
</dbReference>
<dbReference type="GO" id="GO:0005634">
    <property type="term" value="C:nucleus"/>
    <property type="evidence" value="ECO:0007669"/>
    <property type="project" value="TreeGrafter"/>
</dbReference>
<sequence length="1153" mass="128740">MAKRRRLSPRSDSDGSWRTGEISNPPTDSEYEDASNSTKRKVSGNKKGKSADTRKRTKSVKVDASDPLPSEPQTLCVNLSSHPKYAHTILAPGSARTALLEWYKTVHDARGMPWRKPYDPTSGPNERAQRAYEVWISEIMLQQTQVVTVIPYYNRWMEKFPTIRDLASATIDEVNTLWKGLGYYSRASRLLAGAQKAVAEYGGRLPDNAKDMEAKIPGIGRYSAGAICSIAYGERVPVLDGNVHRLLSRFLALHAPPKAKSTLDILWAGASAMVGAENADVESYSSPQYPGDINQALIELGSTVCRVREPSCETCPLKAWCSAYQQFSLSGEPEKRAPVIDIEDVCRACEPVTNYEGVVTYPMKIDRKKSREELDIVHVVEWHPSPKSKNRQFLMVRRPDTGLLAGLYDFPSSPNVSKTIVLGDQEELAPETLSKILSAPVSPPTDSLNNENNASRSESITISSIRNGGDVLHVFSHIRKTYRVQWVVLRGGDSPPAIREHTPSQNGRRKLKLKAEKRSDDAVNVTSQSGNHNGAIWVPLDEHGKWCCESLERRKIIVGGEISSEWRVKLTHDIASSVLNLSKAASLAEINERHRSLSLIFHPDKQRDESLKEASSKEFLAIQKAYQVLSDPFLRYCHAAIRSNGLAIKWPPYIYSRSKEEMQKLIEQQEVVLERRALKEKIFSKAKITYQLDASSLFDWDDAPGSSAFTRMRERFARLNSISKHMQYNLEKRVTDKTTVGFQSEVVGRPRKTLFAFLGTVRHQFSPRIVAVVSCSFRGISRFAGVNPLFPFAATIEATYEDPDNTFSLNTGLLLADPTHFPPMTISFSRKLFPSFPQKGSITLRASKNPSISFQYSSPPTLTIAEGEGLPQQGPPTTSGLRYVLFDKTFGVTFQQVVPVLLAELGLSLVEMSVRLKCSVQLGVAGLMLTLGANWHNETTEIAQGLTFSSNAIIFHLDFGYLEQRFSLPIVLSTEFSPFLMLGMAVLPSSAALLGYHFVVKPRRRARRLENLRAMRRDIEENAGLQKQRNAVELLKDSVKKQVRLETEREGLIVQEAIYGTAAESDDATENISLDVTIPLQALVRNSQIHIPGRDTKAALQGFTDPAPFTPKTLRVRYLFHGRLHYAEIPDYLPVVLPLAGMFPMPSIFFGYI</sequence>
<dbReference type="InterPro" id="IPR024586">
    <property type="entry name" value="DnaJ-like_C11_C"/>
</dbReference>
<feature type="compositionally biased region" description="Basic and acidic residues" evidence="15">
    <location>
        <begin position="49"/>
        <end position="64"/>
    </location>
</feature>
<keyword evidence="16" id="KW-0812">Transmembrane</keyword>
<accession>A0A0D2P8K4</accession>
<evidence type="ECO:0000256" key="8">
    <source>
        <dbReference type="ARBA" id="ARBA00022763"/>
    </source>
</evidence>
<feature type="region of interest" description="Disordered" evidence="15">
    <location>
        <begin position="1"/>
        <end position="74"/>
    </location>
</feature>
<evidence type="ECO:0000256" key="2">
    <source>
        <dbReference type="ARBA" id="ARBA00001966"/>
    </source>
</evidence>
<organism evidence="18 19">
    <name type="scientific">Hypholoma sublateritium (strain FD-334 SS-4)</name>
    <dbReference type="NCBI Taxonomy" id="945553"/>
    <lineage>
        <taxon>Eukaryota</taxon>
        <taxon>Fungi</taxon>
        <taxon>Dikarya</taxon>
        <taxon>Basidiomycota</taxon>
        <taxon>Agaricomycotina</taxon>
        <taxon>Agaricomycetes</taxon>
        <taxon>Agaricomycetidae</taxon>
        <taxon>Agaricales</taxon>
        <taxon>Agaricineae</taxon>
        <taxon>Strophariaceae</taxon>
        <taxon>Hypholoma</taxon>
    </lineage>
</organism>
<evidence type="ECO:0000256" key="5">
    <source>
        <dbReference type="ARBA" id="ARBA00022023"/>
    </source>
</evidence>
<dbReference type="InterPro" id="IPR001623">
    <property type="entry name" value="DnaJ_domain"/>
</dbReference>
<dbReference type="Pfam" id="PF00730">
    <property type="entry name" value="HhH-GPD"/>
    <property type="match status" value="1"/>
</dbReference>
<dbReference type="EMBL" id="KN817617">
    <property type="protein sequence ID" value="KJA16660.1"/>
    <property type="molecule type" value="Genomic_DNA"/>
</dbReference>
<dbReference type="EC" id="3.2.2.31" evidence="4"/>
<evidence type="ECO:0000256" key="6">
    <source>
        <dbReference type="ARBA" id="ARBA00022485"/>
    </source>
</evidence>
<evidence type="ECO:0000256" key="3">
    <source>
        <dbReference type="ARBA" id="ARBA00008343"/>
    </source>
</evidence>
<protein>
    <recommendedName>
        <fullName evidence="5">Adenine DNA glycosylase</fullName>
        <ecNumber evidence="4">3.2.2.31</ecNumber>
    </recommendedName>
</protein>
<dbReference type="OrthoDB" id="10248838at2759"/>
<dbReference type="GO" id="GO:0000701">
    <property type="term" value="F:purine-specific mismatch base pair DNA N-glycosylase activity"/>
    <property type="evidence" value="ECO:0007669"/>
    <property type="project" value="UniProtKB-EC"/>
</dbReference>
<keyword evidence="9" id="KW-0378">Hydrolase</keyword>
<evidence type="ECO:0000256" key="4">
    <source>
        <dbReference type="ARBA" id="ARBA00012045"/>
    </source>
</evidence>
<dbReference type="Gene3D" id="3.90.79.10">
    <property type="entry name" value="Nucleoside Triphosphate Pyrophosphohydrolase"/>
    <property type="match status" value="1"/>
</dbReference>
<dbReference type="InterPro" id="IPR055225">
    <property type="entry name" value="DNAJC11-like_beta-barrel"/>
</dbReference>
<dbReference type="PROSITE" id="PS01155">
    <property type="entry name" value="ENDONUCLEASE_III_2"/>
    <property type="match status" value="1"/>
</dbReference>
<evidence type="ECO:0000256" key="10">
    <source>
        <dbReference type="ARBA" id="ARBA00023004"/>
    </source>
</evidence>
<keyword evidence="16" id="KW-0472">Membrane</keyword>
<feature type="transmembrane region" description="Helical" evidence="16">
    <location>
        <begin position="979"/>
        <end position="999"/>
    </location>
</feature>
<dbReference type="GO" id="GO:0032357">
    <property type="term" value="F:oxidized purine DNA binding"/>
    <property type="evidence" value="ECO:0007669"/>
    <property type="project" value="TreeGrafter"/>
</dbReference>
<dbReference type="GO" id="GO:0006298">
    <property type="term" value="P:mismatch repair"/>
    <property type="evidence" value="ECO:0007669"/>
    <property type="project" value="TreeGrafter"/>
</dbReference>
<keyword evidence="7" id="KW-0479">Metal-binding</keyword>
<dbReference type="InterPro" id="IPR044298">
    <property type="entry name" value="MIG/MutY"/>
</dbReference>
<dbReference type="SUPFAM" id="SSF55811">
    <property type="entry name" value="Nudix"/>
    <property type="match status" value="1"/>
</dbReference>
<dbReference type="SMART" id="SM00525">
    <property type="entry name" value="FES"/>
    <property type="match status" value="1"/>
</dbReference>
<dbReference type="Gene3D" id="1.10.287.110">
    <property type="entry name" value="DnaJ domain"/>
    <property type="match status" value="1"/>
</dbReference>
<dbReference type="Gene3D" id="1.10.1670.10">
    <property type="entry name" value="Helix-hairpin-Helix base-excision DNA repair enzymes (C-terminal)"/>
    <property type="match status" value="1"/>
</dbReference>
<comment type="similarity">
    <text evidence="3">Belongs to the Nth/MutY family.</text>
</comment>
<evidence type="ECO:0000256" key="11">
    <source>
        <dbReference type="ARBA" id="ARBA00023014"/>
    </source>
</evidence>
<comment type="cofactor">
    <cofactor evidence="2">
        <name>[4Fe-4S] cluster</name>
        <dbReference type="ChEBI" id="CHEBI:49883"/>
    </cofactor>
</comment>
<dbReference type="InterPro" id="IPR015797">
    <property type="entry name" value="NUDIX_hydrolase-like_dom_sf"/>
</dbReference>
<dbReference type="AlphaFoldDB" id="A0A0D2P8K4"/>
<evidence type="ECO:0000256" key="1">
    <source>
        <dbReference type="ARBA" id="ARBA00000843"/>
    </source>
</evidence>
<dbReference type="InterPro" id="IPR003265">
    <property type="entry name" value="HhH-GPD_domain"/>
</dbReference>
<dbReference type="PANTHER" id="PTHR42944">
    <property type="entry name" value="ADENINE DNA GLYCOSYLASE"/>
    <property type="match status" value="1"/>
</dbReference>
<reference evidence="19" key="1">
    <citation type="submission" date="2014-04" db="EMBL/GenBank/DDBJ databases">
        <title>Evolutionary Origins and Diversification of the Mycorrhizal Mutualists.</title>
        <authorList>
            <consortium name="DOE Joint Genome Institute"/>
            <consortium name="Mycorrhizal Genomics Consortium"/>
            <person name="Kohler A."/>
            <person name="Kuo A."/>
            <person name="Nagy L.G."/>
            <person name="Floudas D."/>
            <person name="Copeland A."/>
            <person name="Barry K.W."/>
            <person name="Cichocki N."/>
            <person name="Veneault-Fourrey C."/>
            <person name="LaButti K."/>
            <person name="Lindquist E.A."/>
            <person name="Lipzen A."/>
            <person name="Lundell T."/>
            <person name="Morin E."/>
            <person name="Murat C."/>
            <person name="Riley R."/>
            <person name="Ohm R."/>
            <person name="Sun H."/>
            <person name="Tunlid A."/>
            <person name="Henrissat B."/>
            <person name="Grigoriev I.V."/>
            <person name="Hibbett D.S."/>
            <person name="Martin F."/>
        </authorList>
    </citation>
    <scope>NUCLEOTIDE SEQUENCE [LARGE SCALE GENOMIC DNA]</scope>
    <source>
        <strain evidence="19">FD-334 SS-4</strain>
    </source>
</reference>
<dbReference type="SMART" id="SM00271">
    <property type="entry name" value="DnaJ"/>
    <property type="match status" value="1"/>
</dbReference>
<dbReference type="PROSITE" id="PS50076">
    <property type="entry name" value="DNAJ_2"/>
    <property type="match status" value="1"/>
</dbReference>
<dbReference type="Pfam" id="PF00226">
    <property type="entry name" value="DnaJ"/>
    <property type="match status" value="1"/>
</dbReference>
<keyword evidence="11" id="KW-0411">Iron-sulfur</keyword>
<dbReference type="GO" id="GO:0051539">
    <property type="term" value="F:4 iron, 4 sulfur cluster binding"/>
    <property type="evidence" value="ECO:0007669"/>
    <property type="project" value="UniProtKB-KW"/>
</dbReference>
<dbReference type="Gene3D" id="1.10.340.30">
    <property type="entry name" value="Hypothetical protein, domain 2"/>
    <property type="match status" value="1"/>
</dbReference>
<keyword evidence="16" id="KW-1133">Transmembrane helix</keyword>
<evidence type="ECO:0000256" key="12">
    <source>
        <dbReference type="ARBA" id="ARBA00023186"/>
    </source>
</evidence>
<dbReference type="GO" id="GO:0034039">
    <property type="term" value="F:8-oxo-7,8-dihydroguanine DNA N-glycosylase activity"/>
    <property type="evidence" value="ECO:0007669"/>
    <property type="project" value="TreeGrafter"/>
</dbReference>
<dbReference type="Proteomes" id="UP000054270">
    <property type="component" value="Unassembled WGS sequence"/>
</dbReference>
<dbReference type="Pfam" id="PF11875">
    <property type="entry name" value="DnaJ-like_C11_C"/>
    <property type="match status" value="1"/>
</dbReference>
<dbReference type="CDD" id="cd06257">
    <property type="entry name" value="DnaJ"/>
    <property type="match status" value="1"/>
</dbReference>
<dbReference type="SMART" id="SM00478">
    <property type="entry name" value="ENDO3c"/>
    <property type="match status" value="1"/>
</dbReference>
<gene>
    <name evidence="18" type="ORF">HYPSUDRAFT_147423</name>
</gene>
<dbReference type="SUPFAM" id="SSF48150">
    <property type="entry name" value="DNA-glycosylase"/>
    <property type="match status" value="1"/>
</dbReference>
<keyword evidence="8" id="KW-0227">DNA damage</keyword>
<dbReference type="GO" id="GO:0006285">
    <property type="term" value="P:base-excision repair, AP site formation"/>
    <property type="evidence" value="ECO:0007669"/>
    <property type="project" value="UniProtKB-ARBA"/>
</dbReference>
<keyword evidence="13" id="KW-0234">DNA repair</keyword>
<dbReference type="InterPro" id="IPR036869">
    <property type="entry name" value="J_dom_sf"/>
</dbReference>
<keyword evidence="19" id="KW-1185">Reference proteome</keyword>
<dbReference type="GO" id="GO:0046872">
    <property type="term" value="F:metal ion binding"/>
    <property type="evidence" value="ECO:0007669"/>
    <property type="project" value="UniProtKB-KW"/>
</dbReference>
<dbReference type="InterPro" id="IPR023170">
    <property type="entry name" value="HhH_base_excis_C"/>
</dbReference>
<proteinExistence type="inferred from homology"/>
<keyword evidence="10" id="KW-0408">Iron</keyword>
<evidence type="ECO:0000256" key="9">
    <source>
        <dbReference type="ARBA" id="ARBA00022801"/>
    </source>
</evidence>
<keyword evidence="6" id="KW-0004">4Fe-4S</keyword>
<evidence type="ECO:0000256" key="16">
    <source>
        <dbReference type="SAM" id="Phobius"/>
    </source>
</evidence>
<dbReference type="InterPro" id="IPR011257">
    <property type="entry name" value="DNA_glycosylase"/>
</dbReference>
<dbReference type="OMA" id="ANWHNET"/>
<dbReference type="STRING" id="945553.A0A0D2P8K4"/>
<dbReference type="PANTHER" id="PTHR42944:SF1">
    <property type="entry name" value="ADENINE DNA GLYCOSYLASE"/>
    <property type="match status" value="1"/>
</dbReference>
<evidence type="ECO:0000256" key="13">
    <source>
        <dbReference type="ARBA" id="ARBA00023204"/>
    </source>
</evidence>